<comment type="caution">
    <text evidence="5">The sequence shown here is derived from an EMBL/GenBank/DDBJ whole genome shotgun (WGS) entry which is preliminary data.</text>
</comment>
<dbReference type="FunFam" id="1.25.40.10:FF:000184">
    <property type="entry name" value="Pentatricopeptide repeat-containing protein, chloroplastic"/>
    <property type="match status" value="1"/>
</dbReference>
<feature type="domain" description="DYW" evidence="4">
    <location>
        <begin position="484"/>
        <end position="576"/>
    </location>
</feature>
<dbReference type="AlphaFoldDB" id="A0AAN9SXQ1"/>
<dbReference type="Pfam" id="PF01535">
    <property type="entry name" value="PPR"/>
    <property type="match status" value="2"/>
</dbReference>
<sequence>MEVRSMGEALQVQGQVVKVGMGEREARSKMSKVLRLAAVSQFGDLRYAGLVLATNRSLNSYYYNTLFRAFSNTNKRSHHLNALSLFLMMLNSTTAPPPDKFTFPFLLKCCSRSKLAPQGQQLHALLTKLGFSSDLYIHNALLHFYSQFDLSLALSLFDTMPHRDVVSWTSIIHSLVISHRPLHAILFFHRMLDSGLRPNQPTLISVLRACADSGAFSFGRSLHRIVLHSPTDPSSSSMLATALVDMYSKTGCILSASKVFHSVLHKDVFVWTAMISGLASHGLCRHAIHMYLDMLNSGVIPDHRALTSVLSACRNAGFVDQAYIFFSHFQTSYGIKPTIQHFGCLVDLLARAGRLKEAEDFINAMPIEPDAVLWRSLIWACKVYGDAPRAERLMHHLQIQDMTSDDTASYILASNVYASAGKWYHKAEVREWMNKKGLVKPPGSSRIELDGAVHEFVMGDYNHPEANKIFVKLDEVLGNIRKNGYDPRVSEVLLEMDDKEKEVQLLHHSEKLALAYGLIRTSQVSTIRIVKNLRSCEDCHEFMKLVSKIYQRHIIVRDRIRFHHFKNGECSCKDFW</sequence>
<dbReference type="InterPro" id="IPR011990">
    <property type="entry name" value="TPR-like_helical_dom_sf"/>
</dbReference>
<dbReference type="Pfam" id="PF20431">
    <property type="entry name" value="E_motif"/>
    <property type="match status" value="1"/>
</dbReference>
<dbReference type="GO" id="GO:0003723">
    <property type="term" value="F:RNA binding"/>
    <property type="evidence" value="ECO:0007669"/>
    <property type="project" value="InterPro"/>
</dbReference>
<name>A0AAN9SXQ1_PSOTE</name>
<dbReference type="NCBIfam" id="TIGR00756">
    <property type="entry name" value="PPR"/>
    <property type="match status" value="2"/>
</dbReference>
<dbReference type="Gene3D" id="1.25.40.10">
    <property type="entry name" value="Tetratricopeptide repeat domain"/>
    <property type="match status" value="3"/>
</dbReference>
<evidence type="ECO:0000313" key="6">
    <source>
        <dbReference type="Proteomes" id="UP001386955"/>
    </source>
</evidence>
<dbReference type="GO" id="GO:0008270">
    <property type="term" value="F:zinc ion binding"/>
    <property type="evidence" value="ECO:0007669"/>
    <property type="project" value="InterPro"/>
</dbReference>
<feature type="repeat" description="PPR" evidence="3">
    <location>
        <begin position="164"/>
        <end position="198"/>
    </location>
</feature>
<keyword evidence="6" id="KW-1185">Reference proteome</keyword>
<comment type="similarity">
    <text evidence="1">Belongs to the PPR family. PCMP-H subfamily.</text>
</comment>
<reference evidence="5 6" key="1">
    <citation type="submission" date="2024-01" db="EMBL/GenBank/DDBJ databases">
        <title>The genomes of 5 underutilized Papilionoideae crops provide insights into root nodulation and disease resistanc.</title>
        <authorList>
            <person name="Jiang F."/>
        </authorList>
    </citation>
    <scope>NUCLEOTIDE SEQUENCE [LARGE SCALE GENOMIC DNA]</scope>
    <source>
        <strain evidence="5">DUOXIRENSHENG_FW03</strain>
        <tissue evidence="5">Leaves</tissue>
    </source>
</reference>
<organism evidence="5 6">
    <name type="scientific">Psophocarpus tetragonolobus</name>
    <name type="common">Winged bean</name>
    <name type="synonym">Dolichos tetragonolobus</name>
    <dbReference type="NCBI Taxonomy" id="3891"/>
    <lineage>
        <taxon>Eukaryota</taxon>
        <taxon>Viridiplantae</taxon>
        <taxon>Streptophyta</taxon>
        <taxon>Embryophyta</taxon>
        <taxon>Tracheophyta</taxon>
        <taxon>Spermatophyta</taxon>
        <taxon>Magnoliopsida</taxon>
        <taxon>eudicotyledons</taxon>
        <taxon>Gunneridae</taxon>
        <taxon>Pentapetalae</taxon>
        <taxon>rosids</taxon>
        <taxon>fabids</taxon>
        <taxon>Fabales</taxon>
        <taxon>Fabaceae</taxon>
        <taxon>Papilionoideae</taxon>
        <taxon>50 kb inversion clade</taxon>
        <taxon>NPAAA clade</taxon>
        <taxon>indigoferoid/millettioid clade</taxon>
        <taxon>Phaseoleae</taxon>
        <taxon>Psophocarpus</taxon>
    </lineage>
</organism>
<evidence type="ECO:0000313" key="5">
    <source>
        <dbReference type="EMBL" id="KAK7409808.1"/>
    </source>
</evidence>
<dbReference type="PANTHER" id="PTHR47926:SF461">
    <property type="entry name" value="PENTATRICOPEPTIDE REPEAT SUPERFAMILY PROTEIN"/>
    <property type="match status" value="1"/>
</dbReference>
<proteinExistence type="inferred from homology"/>
<dbReference type="GO" id="GO:0009451">
    <property type="term" value="P:RNA modification"/>
    <property type="evidence" value="ECO:0007669"/>
    <property type="project" value="InterPro"/>
</dbReference>
<evidence type="ECO:0000256" key="1">
    <source>
        <dbReference type="ARBA" id="ARBA00006643"/>
    </source>
</evidence>
<protein>
    <recommendedName>
        <fullName evidence="4">DYW domain-containing protein</fullName>
    </recommendedName>
</protein>
<dbReference type="EMBL" id="JAYMYS010000001">
    <property type="protein sequence ID" value="KAK7409808.1"/>
    <property type="molecule type" value="Genomic_DNA"/>
</dbReference>
<keyword evidence="2" id="KW-0677">Repeat</keyword>
<dbReference type="InterPro" id="IPR046848">
    <property type="entry name" value="E_motif"/>
</dbReference>
<dbReference type="PANTHER" id="PTHR47926">
    <property type="entry name" value="PENTATRICOPEPTIDE REPEAT-CONTAINING PROTEIN"/>
    <property type="match status" value="1"/>
</dbReference>
<dbReference type="FunFam" id="1.25.40.10:FF:000344">
    <property type="entry name" value="Pentatricopeptide repeat-containing protein"/>
    <property type="match status" value="1"/>
</dbReference>
<evidence type="ECO:0000256" key="2">
    <source>
        <dbReference type="ARBA" id="ARBA00022737"/>
    </source>
</evidence>
<dbReference type="InterPro" id="IPR032867">
    <property type="entry name" value="DYW_dom"/>
</dbReference>
<dbReference type="InterPro" id="IPR002885">
    <property type="entry name" value="PPR_rpt"/>
</dbReference>
<evidence type="ECO:0000256" key="3">
    <source>
        <dbReference type="PROSITE-ProRule" id="PRU00708"/>
    </source>
</evidence>
<gene>
    <name evidence="5" type="ORF">VNO78_00142</name>
</gene>
<dbReference type="Pfam" id="PF14432">
    <property type="entry name" value="DYW_deaminase"/>
    <property type="match status" value="1"/>
</dbReference>
<feature type="repeat" description="PPR" evidence="3">
    <location>
        <begin position="267"/>
        <end position="301"/>
    </location>
</feature>
<evidence type="ECO:0000259" key="4">
    <source>
        <dbReference type="Pfam" id="PF14432"/>
    </source>
</evidence>
<accession>A0AAN9SXQ1</accession>
<dbReference type="PROSITE" id="PS51375">
    <property type="entry name" value="PPR"/>
    <property type="match status" value="2"/>
</dbReference>
<dbReference type="Pfam" id="PF13041">
    <property type="entry name" value="PPR_2"/>
    <property type="match status" value="1"/>
</dbReference>
<dbReference type="Proteomes" id="UP001386955">
    <property type="component" value="Unassembled WGS sequence"/>
</dbReference>
<dbReference type="InterPro" id="IPR046960">
    <property type="entry name" value="PPR_At4g14850-like_plant"/>
</dbReference>